<sequence length="325" mass="34786">MSIIKSDSTRQATLIGILAPICWGMGVSLVRGIAEGFGLAQGQTLLYLTAAICLFFTIGIPDFSKVDKRYLFIGLPTANASSLCFCLAIFFSSGGAQTMEVAMVNYLWPSLTLLFAVLFNGVRTRWWIVPGILLGFFGIVHILAGSDGFSLEGFLGRILEHPLSYILALGAALTWAGFSSMTRAWGGNTNLSTVIFTINMLIYGTLWLCGFGTETVGEVSQHGIYSVIFGGIAMGGAYAAWTFGMSKGNVTVLALASYFTPVLSCLFAVVWINAKLDSSFWTGVAFVVAGSLLCWDATTRGMKSVLKREGEKREKAGCASVKPAS</sequence>
<evidence type="ECO:0000259" key="7">
    <source>
        <dbReference type="Pfam" id="PF00892"/>
    </source>
</evidence>
<dbReference type="SUPFAM" id="SSF103481">
    <property type="entry name" value="Multidrug resistance efflux transporter EmrE"/>
    <property type="match status" value="2"/>
</dbReference>
<dbReference type="InterPro" id="IPR037185">
    <property type="entry name" value="EmrE-like"/>
</dbReference>
<feature type="transmembrane region" description="Helical" evidence="6">
    <location>
        <begin position="45"/>
        <end position="63"/>
    </location>
</feature>
<protein>
    <submittedName>
        <fullName evidence="8">Aromatic amino acid DMT transporter YddG</fullName>
    </submittedName>
</protein>
<name>A0AAI9SBE3_9BURK</name>
<organism evidence="8 9">
    <name type="scientific">Sutterella seckii</name>
    <dbReference type="NCBI Taxonomy" id="1944635"/>
    <lineage>
        <taxon>Bacteria</taxon>
        <taxon>Pseudomonadati</taxon>
        <taxon>Pseudomonadota</taxon>
        <taxon>Betaproteobacteria</taxon>
        <taxon>Burkholderiales</taxon>
        <taxon>Sutterellaceae</taxon>
        <taxon>Sutterella</taxon>
    </lineage>
</organism>
<evidence type="ECO:0000256" key="6">
    <source>
        <dbReference type="SAM" id="Phobius"/>
    </source>
</evidence>
<dbReference type="RefSeq" id="WP_139687045.1">
    <property type="nucleotide sequence ID" value="NZ_WEHW01000109.1"/>
</dbReference>
<dbReference type="Proteomes" id="UP000469462">
    <property type="component" value="Unassembled WGS sequence"/>
</dbReference>
<dbReference type="GO" id="GO:0005886">
    <property type="term" value="C:plasma membrane"/>
    <property type="evidence" value="ECO:0007669"/>
    <property type="project" value="UniProtKB-SubCell"/>
</dbReference>
<feature type="transmembrane region" description="Helical" evidence="6">
    <location>
        <begin position="250"/>
        <end position="272"/>
    </location>
</feature>
<feature type="transmembrane region" description="Helical" evidence="6">
    <location>
        <begin position="12"/>
        <end position="33"/>
    </location>
</feature>
<evidence type="ECO:0000256" key="2">
    <source>
        <dbReference type="ARBA" id="ARBA00022475"/>
    </source>
</evidence>
<keyword evidence="5 6" id="KW-0472">Membrane</keyword>
<dbReference type="Pfam" id="PF00892">
    <property type="entry name" value="EamA"/>
    <property type="match status" value="1"/>
</dbReference>
<keyword evidence="3 6" id="KW-0812">Transmembrane</keyword>
<comment type="caution">
    <text evidence="8">The sequence shown here is derived from an EMBL/GenBank/DDBJ whole genome shotgun (WGS) entry which is preliminary data.</text>
</comment>
<evidence type="ECO:0000256" key="4">
    <source>
        <dbReference type="ARBA" id="ARBA00022989"/>
    </source>
</evidence>
<dbReference type="EMBL" id="WEHW01000109">
    <property type="protein sequence ID" value="KAB7649262.1"/>
    <property type="molecule type" value="Genomic_DNA"/>
</dbReference>
<evidence type="ECO:0000256" key="3">
    <source>
        <dbReference type="ARBA" id="ARBA00022692"/>
    </source>
</evidence>
<dbReference type="InterPro" id="IPR051258">
    <property type="entry name" value="Diverse_Substrate_Transporter"/>
</dbReference>
<comment type="subcellular location">
    <subcellularLocation>
        <location evidence="1">Cell membrane</location>
        <topology evidence="1">Multi-pass membrane protein</topology>
    </subcellularLocation>
</comment>
<proteinExistence type="predicted"/>
<feature type="transmembrane region" description="Helical" evidence="6">
    <location>
        <begin position="278"/>
        <end position="298"/>
    </location>
</feature>
<feature type="transmembrane region" description="Helical" evidence="6">
    <location>
        <begin position="164"/>
        <end position="182"/>
    </location>
</feature>
<accession>A0AAI9SBE3</accession>
<dbReference type="AlphaFoldDB" id="A0AAI9SBE3"/>
<dbReference type="NCBIfam" id="NF008676">
    <property type="entry name" value="PRK11689.1"/>
    <property type="match status" value="1"/>
</dbReference>
<evidence type="ECO:0000256" key="1">
    <source>
        <dbReference type="ARBA" id="ARBA00004651"/>
    </source>
</evidence>
<dbReference type="InterPro" id="IPR000620">
    <property type="entry name" value="EamA_dom"/>
</dbReference>
<dbReference type="PANTHER" id="PTHR42920:SF24">
    <property type="entry name" value="AROMATIC AMINO ACID EXPORTER YDDG"/>
    <property type="match status" value="1"/>
</dbReference>
<feature type="transmembrane region" description="Helical" evidence="6">
    <location>
        <begin position="225"/>
        <end position="243"/>
    </location>
</feature>
<feature type="transmembrane region" description="Helical" evidence="6">
    <location>
        <begin position="126"/>
        <end position="144"/>
    </location>
</feature>
<evidence type="ECO:0000313" key="9">
    <source>
        <dbReference type="Proteomes" id="UP000469462"/>
    </source>
</evidence>
<feature type="domain" description="EamA" evidence="7">
    <location>
        <begin position="164"/>
        <end position="293"/>
    </location>
</feature>
<keyword evidence="4 6" id="KW-1133">Transmembrane helix</keyword>
<evidence type="ECO:0000256" key="5">
    <source>
        <dbReference type="ARBA" id="ARBA00023136"/>
    </source>
</evidence>
<reference evidence="8 9" key="1">
    <citation type="submission" date="2019-10" db="EMBL/GenBank/DDBJ databases">
        <title>Genome diversity of Sutterella seckii.</title>
        <authorList>
            <person name="Chaplin A.V."/>
            <person name="Sokolova S.R."/>
            <person name="Mosin K.A."/>
            <person name="Ivanova E.L."/>
            <person name="Kochetkova T.O."/>
            <person name="Goltsov A.Y."/>
            <person name="Trofimov D.Y."/>
            <person name="Efimov B.A."/>
        </authorList>
    </citation>
    <scope>NUCLEOTIDE SEQUENCE [LARGE SCALE GENOMIC DNA]</scope>
    <source>
        <strain evidence="8 9">ASD3426</strain>
    </source>
</reference>
<gene>
    <name evidence="8" type="primary">yddG</name>
    <name evidence="8" type="ORF">GBM96_11615</name>
</gene>
<dbReference type="PANTHER" id="PTHR42920">
    <property type="entry name" value="OS03G0707200 PROTEIN-RELATED"/>
    <property type="match status" value="1"/>
</dbReference>
<evidence type="ECO:0000313" key="8">
    <source>
        <dbReference type="EMBL" id="KAB7649262.1"/>
    </source>
</evidence>
<keyword evidence="9" id="KW-1185">Reference proteome</keyword>
<feature type="transmembrane region" description="Helical" evidence="6">
    <location>
        <begin position="70"/>
        <end position="91"/>
    </location>
</feature>
<keyword evidence="2" id="KW-1003">Cell membrane</keyword>
<feature type="transmembrane region" description="Helical" evidence="6">
    <location>
        <begin position="103"/>
        <end position="119"/>
    </location>
</feature>
<feature type="transmembrane region" description="Helical" evidence="6">
    <location>
        <begin position="194"/>
        <end position="213"/>
    </location>
</feature>